<protein>
    <submittedName>
        <fullName evidence="1">Transposase</fullName>
    </submittedName>
</protein>
<organism evidence="1 2">
    <name type="scientific">Candidatus Burkholderia pumila</name>
    <dbReference type="NCBI Taxonomy" id="1090375"/>
    <lineage>
        <taxon>Bacteria</taxon>
        <taxon>Pseudomonadati</taxon>
        <taxon>Pseudomonadota</taxon>
        <taxon>Betaproteobacteria</taxon>
        <taxon>Burkholderiales</taxon>
        <taxon>Burkholderiaceae</taxon>
        <taxon>Burkholderia</taxon>
    </lineage>
</organism>
<comment type="caution">
    <text evidence="1">The sequence shown here is derived from an EMBL/GenBank/DDBJ whole genome shotgun (WGS) entry which is preliminary data.</text>
</comment>
<proteinExistence type="predicted"/>
<evidence type="ECO:0000313" key="2">
    <source>
        <dbReference type="Proteomes" id="UP000242951"/>
    </source>
</evidence>
<reference evidence="1 2" key="1">
    <citation type="submission" date="2015-06" db="EMBL/GenBank/DDBJ databases">
        <title>Comparative genomics of Burkholderia leaf nodule symbionts.</title>
        <authorList>
            <person name="Carlier A."/>
            <person name="Eberl L."/>
            <person name="Pinto-Carbo M."/>
        </authorList>
    </citation>
    <scope>NUCLEOTIDE SEQUENCE [LARGE SCALE GENOMIC DNA]</scope>
    <source>
        <strain evidence="1 2">UZHbot3</strain>
    </source>
</reference>
<evidence type="ECO:0000313" key="1">
    <source>
        <dbReference type="EMBL" id="KMQ80521.1"/>
    </source>
</evidence>
<dbReference type="Pfam" id="PF13565">
    <property type="entry name" value="HTH_32"/>
    <property type="match status" value="1"/>
</dbReference>
<name>A0ABR5HMA9_9BURK</name>
<gene>
    <name evidence="1" type="ORF">BPMI_00913</name>
</gene>
<dbReference type="EMBL" id="LELG01000073">
    <property type="protein sequence ID" value="KMQ80521.1"/>
    <property type="molecule type" value="Genomic_DNA"/>
</dbReference>
<sequence length="111" mass="13099">MNGLRCDSRFITTWQTRFATERLAGLYGSHPGRAPRRDLARLEARVLDYTLRRKPADSSTHWSSRKLAVQLGVPFMTVQRIWRKHNIRPHRLDTHMVCPTILDRTYKKLEN</sequence>
<keyword evidence="2" id="KW-1185">Reference proteome</keyword>
<accession>A0ABR5HMA9</accession>
<dbReference type="Proteomes" id="UP000242951">
    <property type="component" value="Unassembled WGS sequence"/>
</dbReference>